<feature type="compositionally biased region" description="Low complexity" evidence="5">
    <location>
        <begin position="1"/>
        <end position="47"/>
    </location>
</feature>
<keyword evidence="4 6" id="KW-0472">Membrane</keyword>
<keyword evidence="3 6" id="KW-1133">Transmembrane helix</keyword>
<dbReference type="GO" id="GO:0071944">
    <property type="term" value="C:cell periphery"/>
    <property type="evidence" value="ECO:0007669"/>
    <property type="project" value="UniProtKB-ARBA"/>
</dbReference>
<accession>A0A9N9W9H8</accession>
<dbReference type="OrthoDB" id="5421765at2759"/>
<evidence type="ECO:0000313" key="7">
    <source>
        <dbReference type="EMBL" id="CAH0044688.1"/>
    </source>
</evidence>
<dbReference type="Proteomes" id="UP000775872">
    <property type="component" value="Unassembled WGS sequence"/>
</dbReference>
<evidence type="ECO:0000256" key="3">
    <source>
        <dbReference type="ARBA" id="ARBA00022989"/>
    </source>
</evidence>
<dbReference type="AlphaFoldDB" id="A0A9N9W9H8"/>
<feature type="region of interest" description="Disordered" evidence="5">
    <location>
        <begin position="1"/>
        <end position="50"/>
    </location>
</feature>
<keyword evidence="8" id="KW-1185">Reference proteome</keyword>
<gene>
    <name evidence="7" type="ORF">CSOL1703_00010425</name>
</gene>
<organism evidence="7 8">
    <name type="scientific">Clonostachys solani</name>
    <dbReference type="NCBI Taxonomy" id="160281"/>
    <lineage>
        <taxon>Eukaryota</taxon>
        <taxon>Fungi</taxon>
        <taxon>Dikarya</taxon>
        <taxon>Ascomycota</taxon>
        <taxon>Pezizomycotina</taxon>
        <taxon>Sordariomycetes</taxon>
        <taxon>Hypocreomycetidae</taxon>
        <taxon>Hypocreales</taxon>
        <taxon>Bionectriaceae</taxon>
        <taxon>Clonostachys</taxon>
    </lineage>
</organism>
<dbReference type="InterPro" id="IPR051694">
    <property type="entry name" value="Immunoregulatory_rcpt-like"/>
</dbReference>
<name>A0A9N9W9H8_9HYPO</name>
<evidence type="ECO:0000256" key="5">
    <source>
        <dbReference type="SAM" id="MobiDB-lite"/>
    </source>
</evidence>
<dbReference type="EMBL" id="CABFOC020000007">
    <property type="protein sequence ID" value="CAH0044688.1"/>
    <property type="molecule type" value="Genomic_DNA"/>
</dbReference>
<comment type="subcellular location">
    <subcellularLocation>
        <location evidence="1">Membrane</location>
        <topology evidence="1">Single-pass membrane protein</topology>
    </subcellularLocation>
</comment>
<reference evidence="7 8" key="2">
    <citation type="submission" date="2021-10" db="EMBL/GenBank/DDBJ databases">
        <authorList>
            <person name="Piombo E."/>
        </authorList>
    </citation>
    <scope>NUCLEOTIDE SEQUENCE [LARGE SCALE GENOMIC DNA]</scope>
</reference>
<sequence>MSQDVASSSVAQAVSTGDQSSPATSSTASPTASSTTAAESASASSPSGSNISPGAIAGASVGALVAGLIVGFLVALVFLRRRNKQSSPPETKGRSISAAARSSDRKSYSPVPETTNGTAASTDVQLDQFLLDGAPDDEIVNELQALSDLIYQHVENNYDLRPIQANVDDLSRQLQALGFVKSAHHDSDAIAALALDPKTRQTGLRHVISTVVFKSIDVHSRSPLSMLPVPVAALLQTMPAPDRQSEHTKRATTHALSNWRRLSAFLLHPDPSQRTSLPVPETVVSSQALALTSALNTFLDSFVSSSHAGQREHLQLVIVECTKLGYVLFSHPSDWRFVHEAGRGGAVVCAGLEKLSQRGGVPYKTPKVVVPPTAVQL</sequence>
<comment type="caution">
    <text evidence="7">The sequence shown here is derived from an EMBL/GenBank/DDBJ whole genome shotgun (WGS) entry which is preliminary data.</text>
</comment>
<feature type="region of interest" description="Disordered" evidence="5">
    <location>
        <begin position="83"/>
        <end position="119"/>
    </location>
</feature>
<dbReference type="PANTHER" id="PTHR15549">
    <property type="entry name" value="PAIRED IMMUNOGLOBULIN-LIKE TYPE 2 RECEPTOR"/>
    <property type="match status" value="1"/>
</dbReference>
<reference evidence="8" key="1">
    <citation type="submission" date="2019-06" db="EMBL/GenBank/DDBJ databases">
        <authorList>
            <person name="Broberg M."/>
        </authorList>
    </citation>
    <scope>NUCLEOTIDE SEQUENCE [LARGE SCALE GENOMIC DNA]</scope>
</reference>
<proteinExistence type="predicted"/>
<evidence type="ECO:0000313" key="8">
    <source>
        <dbReference type="Proteomes" id="UP000775872"/>
    </source>
</evidence>
<dbReference type="PANTHER" id="PTHR15549:SF26">
    <property type="entry name" value="AXIAL BUDDING PATTERN PROTEIN 2-RELATED"/>
    <property type="match status" value="1"/>
</dbReference>
<feature type="transmembrane region" description="Helical" evidence="6">
    <location>
        <begin position="55"/>
        <end position="79"/>
    </location>
</feature>
<evidence type="ECO:0000256" key="4">
    <source>
        <dbReference type="ARBA" id="ARBA00023136"/>
    </source>
</evidence>
<dbReference type="GO" id="GO:0016020">
    <property type="term" value="C:membrane"/>
    <property type="evidence" value="ECO:0007669"/>
    <property type="project" value="UniProtKB-SubCell"/>
</dbReference>
<keyword evidence="2 6" id="KW-0812">Transmembrane</keyword>
<evidence type="ECO:0000256" key="1">
    <source>
        <dbReference type="ARBA" id="ARBA00004167"/>
    </source>
</evidence>
<protein>
    <submittedName>
        <fullName evidence="7">Uncharacterized protein</fullName>
    </submittedName>
</protein>
<evidence type="ECO:0000256" key="6">
    <source>
        <dbReference type="SAM" id="Phobius"/>
    </source>
</evidence>
<evidence type="ECO:0000256" key="2">
    <source>
        <dbReference type="ARBA" id="ARBA00022692"/>
    </source>
</evidence>